<protein>
    <submittedName>
        <fullName evidence="3">Uncharacterized protein</fullName>
    </submittedName>
</protein>
<organism evidence="2 3">
    <name type="scientific">Romanomermis culicivorax</name>
    <name type="common">Nematode worm</name>
    <dbReference type="NCBI Taxonomy" id="13658"/>
    <lineage>
        <taxon>Eukaryota</taxon>
        <taxon>Metazoa</taxon>
        <taxon>Ecdysozoa</taxon>
        <taxon>Nematoda</taxon>
        <taxon>Enoplea</taxon>
        <taxon>Dorylaimia</taxon>
        <taxon>Mermithida</taxon>
        <taxon>Mermithoidea</taxon>
        <taxon>Mermithidae</taxon>
        <taxon>Romanomermis</taxon>
    </lineage>
</organism>
<feature type="region of interest" description="Disordered" evidence="1">
    <location>
        <begin position="95"/>
        <end position="115"/>
    </location>
</feature>
<keyword evidence="2" id="KW-1185">Reference proteome</keyword>
<evidence type="ECO:0000256" key="1">
    <source>
        <dbReference type="SAM" id="MobiDB-lite"/>
    </source>
</evidence>
<feature type="compositionally biased region" description="Basic and acidic residues" evidence="1">
    <location>
        <begin position="95"/>
        <end position="108"/>
    </location>
</feature>
<proteinExistence type="predicted"/>
<evidence type="ECO:0000313" key="3">
    <source>
        <dbReference type="WBParaSite" id="nRc.2.0.1.t13615-RA"/>
    </source>
</evidence>
<reference evidence="3" key="1">
    <citation type="submission" date="2022-11" db="UniProtKB">
        <authorList>
            <consortium name="WormBaseParasite"/>
        </authorList>
    </citation>
    <scope>IDENTIFICATION</scope>
</reference>
<dbReference type="WBParaSite" id="nRc.2.0.1.t13615-RA">
    <property type="protein sequence ID" value="nRc.2.0.1.t13615-RA"/>
    <property type="gene ID" value="nRc.2.0.1.g13615"/>
</dbReference>
<name>A0A915IHQ6_ROMCU</name>
<accession>A0A915IHQ6</accession>
<dbReference type="Proteomes" id="UP000887565">
    <property type="component" value="Unplaced"/>
</dbReference>
<evidence type="ECO:0000313" key="2">
    <source>
        <dbReference type="Proteomes" id="UP000887565"/>
    </source>
</evidence>
<sequence length="115" mass="13413">MIVRKPSSEVKKSKDFFANNRRLSPFPKIQSATFGVYDAVDVRILIYKLYKRLKNTQRRSSSDDTDDSEYNGIIFHRMRRDTDVAYQRRVEPGNVEFKHKSLGNDKRKGTTGVPQ</sequence>
<dbReference type="AlphaFoldDB" id="A0A915IHQ6"/>